<feature type="transmembrane region" description="Helical" evidence="1">
    <location>
        <begin position="88"/>
        <end position="106"/>
    </location>
</feature>
<sequence length="146" mass="15905">MMPFSAILVVAVLLGIAVLHLLWAVGVHWPAKDEATLAKTVVGSKDIQKMPPPLASLLVAVVLIGAAHVVLAHAGLMQGFMLFQMYRIILVAMILVFSLRGLAPYIPHWRAMVPEQPFARFDQTRYGPLCLVIAALLLDVALTGRM</sequence>
<organism evidence="2 3">
    <name type="scientific">Parasedimentitalea denitrificans</name>
    <dbReference type="NCBI Taxonomy" id="2211118"/>
    <lineage>
        <taxon>Bacteria</taxon>
        <taxon>Pseudomonadati</taxon>
        <taxon>Pseudomonadota</taxon>
        <taxon>Alphaproteobacteria</taxon>
        <taxon>Rhodobacterales</taxon>
        <taxon>Paracoccaceae</taxon>
        <taxon>Parasedimentitalea</taxon>
    </lineage>
</organism>
<comment type="caution">
    <text evidence="2">The sequence shown here is derived from an EMBL/GenBank/DDBJ whole genome shotgun (WGS) entry which is preliminary data.</text>
</comment>
<dbReference type="EMBL" id="QHLQ01000012">
    <property type="protein sequence ID" value="NIZ61890.1"/>
    <property type="molecule type" value="Genomic_DNA"/>
</dbReference>
<feature type="transmembrane region" description="Helical" evidence="1">
    <location>
        <begin position="54"/>
        <end position="76"/>
    </location>
</feature>
<keyword evidence="1" id="KW-0812">Transmembrane</keyword>
<proteinExistence type="predicted"/>
<keyword evidence="3" id="KW-1185">Reference proteome</keyword>
<dbReference type="InterPro" id="IPR025058">
    <property type="entry name" value="DUF3995"/>
</dbReference>
<dbReference type="Pfam" id="PF13160">
    <property type="entry name" value="DUF3995"/>
    <property type="match status" value="1"/>
</dbReference>
<feature type="transmembrane region" description="Helical" evidence="1">
    <location>
        <begin position="126"/>
        <end position="144"/>
    </location>
</feature>
<gene>
    <name evidence="2" type="ORF">DL239_12990</name>
</gene>
<keyword evidence="1" id="KW-0472">Membrane</keyword>
<name>A0ABX0WC57_9RHOB</name>
<keyword evidence="1" id="KW-1133">Transmembrane helix</keyword>
<evidence type="ECO:0000313" key="2">
    <source>
        <dbReference type="EMBL" id="NIZ61890.1"/>
    </source>
</evidence>
<dbReference type="Proteomes" id="UP001429564">
    <property type="component" value="Unassembled WGS sequence"/>
</dbReference>
<dbReference type="RefSeq" id="WP_167684523.1">
    <property type="nucleotide sequence ID" value="NZ_QHLQ01000012.1"/>
</dbReference>
<protein>
    <submittedName>
        <fullName evidence="2">DUF3995 domain-containing protein</fullName>
    </submittedName>
</protein>
<evidence type="ECO:0000313" key="3">
    <source>
        <dbReference type="Proteomes" id="UP001429564"/>
    </source>
</evidence>
<reference evidence="2 3" key="1">
    <citation type="submission" date="2018-05" db="EMBL/GenBank/DDBJ databases">
        <authorList>
            <person name="Zhang Y.-J."/>
        </authorList>
    </citation>
    <scope>NUCLEOTIDE SEQUENCE [LARGE SCALE GENOMIC DNA]</scope>
    <source>
        <strain evidence="2 3">CY04</strain>
    </source>
</reference>
<accession>A0ABX0WC57</accession>
<evidence type="ECO:0000256" key="1">
    <source>
        <dbReference type="SAM" id="Phobius"/>
    </source>
</evidence>